<protein>
    <recommendedName>
        <fullName evidence="2">PiggyBac transposable element-derived protein domain-containing protein</fullName>
    </recommendedName>
</protein>
<dbReference type="Proteomes" id="UP001153954">
    <property type="component" value="Unassembled WGS sequence"/>
</dbReference>
<sequence length="603" mass="70089">MKRFPGSKKLFEKFKELTNINEDCSDTNSSNNNLDISCVENKTDFLDFEEDDDEIEVRDIEQSDEYEYESEDSGSEYEIPQKSHKRRKRLRICSDTESDSQTETEKRQQKDIALDGTEWEELGNGCVGRLPSHTIFKDTSGPTGYAKRNIMLGSVSSAFRLIIDNRMMSHIKTCTELEARNVLQKNDWEITIEELHAFVAILYARGAYEARNLKLSYLWSEKWGPSFFHETMSRNRFSEIMRFIRFDKKSERSVRLRTDKFGLASEMWKSFIDNSQACYKPDQNISVDEQLFPTKARCRFLQYMPNKPDKFGIKFWLAVDVRSKYLINGFPYLGKDELRPSGVPLNEDVVLNLVKNYMNCGRNITTDNFFTSIQLAKKLLAKKTSLVGTMRANKRELPKIAKVKKDNMALFSTKLYKSNDTVLTIYKSKPRKKVLLLSSKHKSVKIASNRKRTPETVSFYNKTKFGVDVLDQMARKYSVKAGSRRWPLQVFYNILDLAAINAWILYKETCDENITRKQFLFQLAEELSSEYRCCRKEATNQKQERKAMDCTPENSKESPYKRKSCQIRLCNKNRAIYTCNTCNKYVCGKCSSQITCTCKICAS</sequence>
<keyword evidence="4" id="KW-1185">Reference proteome</keyword>
<gene>
    <name evidence="3" type="ORF">EEDITHA_LOCUS6194</name>
</gene>
<dbReference type="Pfam" id="PF13843">
    <property type="entry name" value="DDE_Tnp_1_7"/>
    <property type="match status" value="1"/>
</dbReference>
<evidence type="ECO:0000313" key="4">
    <source>
        <dbReference type="Proteomes" id="UP001153954"/>
    </source>
</evidence>
<dbReference type="InterPro" id="IPR029526">
    <property type="entry name" value="PGBD"/>
</dbReference>
<feature type="compositionally biased region" description="Basic and acidic residues" evidence="1">
    <location>
        <begin position="103"/>
        <end position="112"/>
    </location>
</feature>
<proteinExistence type="predicted"/>
<accession>A0AAU9TWD4</accession>
<evidence type="ECO:0000313" key="3">
    <source>
        <dbReference type="EMBL" id="CAH2090212.1"/>
    </source>
</evidence>
<reference evidence="3" key="1">
    <citation type="submission" date="2022-03" db="EMBL/GenBank/DDBJ databases">
        <authorList>
            <person name="Tunstrom K."/>
        </authorList>
    </citation>
    <scope>NUCLEOTIDE SEQUENCE</scope>
</reference>
<dbReference type="AlphaFoldDB" id="A0AAU9TWD4"/>
<dbReference type="PANTHER" id="PTHR46599:SF6">
    <property type="entry name" value="DUAL SPECIFICITY PHOSPHATASE 26"/>
    <property type="match status" value="1"/>
</dbReference>
<feature type="region of interest" description="Disordered" evidence="1">
    <location>
        <begin position="49"/>
        <end position="112"/>
    </location>
</feature>
<name>A0AAU9TWD4_EUPED</name>
<feature type="compositionally biased region" description="Basic residues" evidence="1">
    <location>
        <begin position="82"/>
        <end position="91"/>
    </location>
</feature>
<dbReference type="PANTHER" id="PTHR46599">
    <property type="entry name" value="PIGGYBAC TRANSPOSABLE ELEMENT-DERIVED PROTEIN 4"/>
    <property type="match status" value="1"/>
</dbReference>
<evidence type="ECO:0000256" key="1">
    <source>
        <dbReference type="SAM" id="MobiDB-lite"/>
    </source>
</evidence>
<feature type="compositionally biased region" description="Acidic residues" evidence="1">
    <location>
        <begin position="49"/>
        <end position="75"/>
    </location>
</feature>
<organism evidence="3 4">
    <name type="scientific">Euphydryas editha</name>
    <name type="common">Edith's checkerspot</name>
    <dbReference type="NCBI Taxonomy" id="104508"/>
    <lineage>
        <taxon>Eukaryota</taxon>
        <taxon>Metazoa</taxon>
        <taxon>Ecdysozoa</taxon>
        <taxon>Arthropoda</taxon>
        <taxon>Hexapoda</taxon>
        <taxon>Insecta</taxon>
        <taxon>Pterygota</taxon>
        <taxon>Neoptera</taxon>
        <taxon>Endopterygota</taxon>
        <taxon>Lepidoptera</taxon>
        <taxon>Glossata</taxon>
        <taxon>Ditrysia</taxon>
        <taxon>Papilionoidea</taxon>
        <taxon>Nymphalidae</taxon>
        <taxon>Nymphalinae</taxon>
        <taxon>Euphydryas</taxon>
    </lineage>
</organism>
<dbReference type="EMBL" id="CAKOGL010000009">
    <property type="protein sequence ID" value="CAH2090212.1"/>
    <property type="molecule type" value="Genomic_DNA"/>
</dbReference>
<evidence type="ECO:0000259" key="2">
    <source>
        <dbReference type="Pfam" id="PF13843"/>
    </source>
</evidence>
<feature type="domain" description="PiggyBac transposable element-derived protein" evidence="2">
    <location>
        <begin position="157"/>
        <end position="503"/>
    </location>
</feature>
<comment type="caution">
    <text evidence="3">The sequence shown here is derived from an EMBL/GenBank/DDBJ whole genome shotgun (WGS) entry which is preliminary data.</text>
</comment>